<keyword evidence="2" id="KW-0808">Transferase</keyword>
<dbReference type="PANTHER" id="PTHR45947:SF3">
    <property type="entry name" value="SULFOQUINOVOSYL TRANSFERASE SQD2"/>
    <property type="match status" value="1"/>
</dbReference>
<comment type="caution">
    <text evidence="2">The sequence shown here is derived from an EMBL/GenBank/DDBJ whole genome shotgun (WGS) entry which is preliminary data.</text>
</comment>
<dbReference type="SUPFAM" id="SSF53756">
    <property type="entry name" value="UDP-Glycosyltransferase/glycogen phosphorylase"/>
    <property type="match status" value="1"/>
</dbReference>
<protein>
    <submittedName>
        <fullName evidence="2">Glycosyltransferase family 4 protein</fullName>
    </submittedName>
</protein>
<dbReference type="AlphaFoldDB" id="A0A6B3N4T1"/>
<dbReference type="EMBL" id="JAAHFQ010000169">
    <property type="protein sequence ID" value="NER28089.1"/>
    <property type="molecule type" value="Genomic_DNA"/>
</dbReference>
<dbReference type="Pfam" id="PF00534">
    <property type="entry name" value="Glycos_transf_1"/>
    <property type="match status" value="1"/>
</dbReference>
<proteinExistence type="predicted"/>
<organism evidence="2">
    <name type="scientific">Symploca sp. SIO1C4</name>
    <dbReference type="NCBI Taxonomy" id="2607765"/>
    <lineage>
        <taxon>Bacteria</taxon>
        <taxon>Bacillati</taxon>
        <taxon>Cyanobacteriota</taxon>
        <taxon>Cyanophyceae</taxon>
        <taxon>Coleofasciculales</taxon>
        <taxon>Coleofasciculaceae</taxon>
        <taxon>Symploca</taxon>
    </lineage>
</organism>
<dbReference type="InterPro" id="IPR050194">
    <property type="entry name" value="Glycosyltransferase_grp1"/>
</dbReference>
<gene>
    <name evidence="2" type="ORF">F6J89_10755</name>
</gene>
<name>A0A6B3N4T1_9CYAN</name>
<dbReference type="GO" id="GO:0016757">
    <property type="term" value="F:glycosyltransferase activity"/>
    <property type="evidence" value="ECO:0007669"/>
    <property type="project" value="InterPro"/>
</dbReference>
<evidence type="ECO:0000313" key="2">
    <source>
        <dbReference type="EMBL" id="NER28089.1"/>
    </source>
</evidence>
<feature type="domain" description="Glycosyl transferase family 1" evidence="1">
    <location>
        <begin position="234"/>
        <end position="399"/>
    </location>
</feature>
<dbReference type="CDD" id="cd03801">
    <property type="entry name" value="GT4_PimA-like"/>
    <property type="match status" value="1"/>
</dbReference>
<dbReference type="InterPro" id="IPR001296">
    <property type="entry name" value="Glyco_trans_1"/>
</dbReference>
<reference evidence="2" key="1">
    <citation type="submission" date="2019-11" db="EMBL/GenBank/DDBJ databases">
        <title>Genomic insights into an expanded diversity of filamentous marine cyanobacteria reveals the extraordinary biosynthetic potential of Moorea and Okeania.</title>
        <authorList>
            <person name="Ferreira Leao T."/>
            <person name="Wang M."/>
            <person name="Moss N."/>
            <person name="Da Silva R."/>
            <person name="Sanders J."/>
            <person name="Nurk S."/>
            <person name="Gurevich A."/>
            <person name="Humphrey G."/>
            <person name="Reher R."/>
            <person name="Zhu Q."/>
            <person name="Belda-Ferre P."/>
            <person name="Glukhov E."/>
            <person name="Rex R."/>
            <person name="Dorrestein P.C."/>
            <person name="Knight R."/>
            <person name="Pevzner P."/>
            <person name="Gerwick W.H."/>
            <person name="Gerwick L."/>
        </authorList>
    </citation>
    <scope>NUCLEOTIDE SEQUENCE</scope>
    <source>
        <strain evidence="2">SIO1C4</strain>
    </source>
</reference>
<evidence type="ECO:0000259" key="1">
    <source>
        <dbReference type="Pfam" id="PF00534"/>
    </source>
</evidence>
<dbReference type="Gene3D" id="3.40.50.2000">
    <property type="entry name" value="Glycogen Phosphorylase B"/>
    <property type="match status" value="2"/>
</dbReference>
<sequence length="431" mass="48766">MSNKIIKVLLIVEQCNPEGFSVPLEGYNYYKAISEIADVTLVTHGRNEATIQKIAVDQDVIYMYESALSAKYHSIVEHFTSKGRVNWPLYNALTYPIYAEFNHNVYKKFKNKVLKGDYDIVHVITPMMPRYPAKIVKACRNTPFILGPVNGGVPFPPGFQEVARQESAQFNFLRAIGRYLIPGYVETYKKADKVLAGSTFTLNMLKDIFKTSDDRIQLFYENGILKEFLHGRKVANQSEKVNLLFVGRLVPYKGADMVIEAIGKLEESIQNRVTFTIVGDGSEKSILEKRVQELSLGKIVKFAGWVPQKDTVEYYSNADVFCFPSIREFGGAVVLEAMACGLPCIVVNNGGIGEYVNQKTGFSIEPVSREYVIRELTNKIRTLVKDEKLRSEMSANSIERVREFEWGQKAMQIVNLYQDIINANSHSSLDN</sequence>
<dbReference type="PANTHER" id="PTHR45947">
    <property type="entry name" value="SULFOQUINOVOSYL TRANSFERASE SQD2"/>
    <property type="match status" value="1"/>
</dbReference>
<accession>A0A6B3N4T1</accession>